<name>A0A0X3P7Q4_SCHSO</name>
<dbReference type="EMBL" id="GEEE01019153">
    <property type="protein sequence ID" value="JAP44072.1"/>
    <property type="molecule type" value="Transcribed_RNA"/>
</dbReference>
<gene>
    <name evidence="2" type="primary">TX264</name>
    <name evidence="2" type="ORF">TR137319</name>
</gene>
<protein>
    <submittedName>
        <fullName evidence="2">Testis-expressed sequence 264 protein</fullName>
    </submittedName>
</protein>
<feature type="compositionally biased region" description="Acidic residues" evidence="1">
    <location>
        <begin position="243"/>
        <end position="252"/>
    </location>
</feature>
<evidence type="ECO:0000313" key="2">
    <source>
        <dbReference type="EMBL" id="JAP44072.1"/>
    </source>
</evidence>
<accession>A0A0X3P7Q4</accession>
<reference evidence="2" key="1">
    <citation type="submission" date="2016-01" db="EMBL/GenBank/DDBJ databases">
        <title>Reference transcriptome for the parasite Schistocephalus solidus: insights into the molecular evolution of parasitism.</title>
        <authorList>
            <person name="Hebert F.O."/>
            <person name="Grambauer S."/>
            <person name="Barber I."/>
            <person name="Landry C.R."/>
            <person name="Aubin-Horth N."/>
        </authorList>
    </citation>
    <scope>NUCLEOTIDE SEQUENCE</scope>
</reference>
<dbReference type="PANTHER" id="PTHR15949">
    <property type="entry name" value="TESTIS-EXPRESSED PROTEIN 264"/>
    <property type="match status" value="1"/>
</dbReference>
<feature type="region of interest" description="Disordered" evidence="1">
    <location>
        <begin position="204"/>
        <end position="263"/>
    </location>
</feature>
<dbReference type="PANTHER" id="PTHR15949:SF3">
    <property type="entry name" value="TESTIS-EXPRESSED PROTEIN 264"/>
    <property type="match status" value="1"/>
</dbReference>
<proteinExistence type="predicted"/>
<feature type="compositionally biased region" description="Acidic residues" evidence="1">
    <location>
        <begin position="209"/>
        <end position="225"/>
    </location>
</feature>
<evidence type="ECO:0000256" key="1">
    <source>
        <dbReference type="SAM" id="MobiDB-lite"/>
    </source>
</evidence>
<organism evidence="2">
    <name type="scientific">Schistocephalus solidus</name>
    <name type="common">Tapeworm</name>
    <dbReference type="NCBI Taxonomy" id="70667"/>
    <lineage>
        <taxon>Eukaryota</taxon>
        <taxon>Metazoa</taxon>
        <taxon>Spiralia</taxon>
        <taxon>Lophotrochozoa</taxon>
        <taxon>Platyhelminthes</taxon>
        <taxon>Cestoda</taxon>
        <taxon>Eucestoda</taxon>
        <taxon>Diphyllobothriidea</taxon>
        <taxon>Diphyllobothriidae</taxon>
        <taxon>Schistocephalus</taxon>
    </lineage>
</organism>
<feature type="compositionally biased region" description="Basic and acidic residues" evidence="1">
    <location>
        <begin position="226"/>
        <end position="242"/>
    </location>
</feature>
<sequence length="263" mass="29663">MLETLLFLIFLVLLILGGTVALLLYLSGALQPISVSTTDNVPFLTEGARFLYKIYRGSYRSVGGLFTEAYALTPGCIQCGIFYDDPQGETSDTDQRAAVGVLFDDFEATGDNKESSERIEKLKSNFFREFRIPPVREAIYAQFPHVSFLSILLGSWRVCPAVRKYAQDLGRNVSVMFEVYDEQTIHYIGLLDSHVDPYLVEEFRQEEQPPTEEEPKDQSEEESEDKSDQVDAAFEKVGHADLGDFEASETEVEIIQPKDQLSD</sequence>
<dbReference type="AlphaFoldDB" id="A0A0X3P7Q4"/>